<dbReference type="RefSeq" id="WP_201652290.1">
    <property type="nucleotide sequence ID" value="NZ_JAEQNC010000001.1"/>
</dbReference>
<evidence type="ECO:0000256" key="1">
    <source>
        <dbReference type="SAM" id="SignalP"/>
    </source>
</evidence>
<dbReference type="EMBL" id="JAEQNC010000001">
    <property type="protein sequence ID" value="MBL0370800.1"/>
    <property type="molecule type" value="Genomic_DNA"/>
</dbReference>
<name>A0A936YR32_9HYPH</name>
<keyword evidence="1" id="KW-0732">Signal</keyword>
<evidence type="ECO:0000313" key="3">
    <source>
        <dbReference type="EMBL" id="MBL0370800.1"/>
    </source>
</evidence>
<dbReference type="InterPro" id="IPR025538">
    <property type="entry name" value="DUF4424"/>
</dbReference>
<gene>
    <name evidence="3" type="ORF">JJB09_02050</name>
</gene>
<feature type="signal peptide" evidence="1">
    <location>
        <begin position="1"/>
        <end position="20"/>
    </location>
</feature>
<feature type="domain" description="DUF4424" evidence="2">
    <location>
        <begin position="20"/>
        <end position="327"/>
    </location>
</feature>
<proteinExistence type="predicted"/>
<reference evidence="3" key="1">
    <citation type="submission" date="2021-01" db="EMBL/GenBank/DDBJ databases">
        <title>Rhizobium sp. strain KVB221 16S ribosomal RNA gene Genome sequencing and assembly.</title>
        <authorList>
            <person name="Kang M."/>
        </authorList>
    </citation>
    <scope>NUCLEOTIDE SEQUENCE</scope>
    <source>
        <strain evidence="3">KVB221</strain>
    </source>
</reference>
<dbReference type="Gene3D" id="2.60.40.3680">
    <property type="match status" value="1"/>
</dbReference>
<feature type="chain" id="PRO_5037232306" evidence="1">
    <location>
        <begin position="21"/>
        <end position="335"/>
    </location>
</feature>
<organism evidence="3 4">
    <name type="scientific">Rhizobium setariae</name>
    <dbReference type="NCBI Taxonomy" id="2801340"/>
    <lineage>
        <taxon>Bacteria</taxon>
        <taxon>Pseudomonadati</taxon>
        <taxon>Pseudomonadota</taxon>
        <taxon>Alphaproteobacteria</taxon>
        <taxon>Hyphomicrobiales</taxon>
        <taxon>Rhizobiaceae</taxon>
        <taxon>Rhizobium/Agrobacterium group</taxon>
        <taxon>Rhizobium</taxon>
    </lineage>
</organism>
<evidence type="ECO:0000259" key="2">
    <source>
        <dbReference type="Pfam" id="PF14415"/>
    </source>
</evidence>
<sequence>MKRSLTLALLMSIAALPALANDTTAQLATGGLEFTRTDAISMEEEKLYISPKEVRVDYIFRNTGDLPVETYVAFPMPDIDGGPESNVDAGDLASDNFLGFSVVQDGVAIKPDLQQRVYSSDIDMTDVVAAAKIPMNPLSEQARKALAKLPQETLDDWQNRGLIFADVYDDGSGEKKEYVPLWTLKSAYWWKTSFAPGKDIQVAHTYRPSVGGTVATTFLDENNEAKGARFDEYKKKYCIDDAFVRLAKKSNEAMNANQPSLVENWISYVLTTGGNWAGPIKKFTLVIDKGEHDNFVSFCGEGVKKTGDTTFEMTATDYYPEKDLDILLLVPTGAP</sequence>
<comment type="caution">
    <text evidence="3">The sequence shown here is derived from an EMBL/GenBank/DDBJ whole genome shotgun (WGS) entry which is preliminary data.</text>
</comment>
<evidence type="ECO:0000313" key="4">
    <source>
        <dbReference type="Proteomes" id="UP000633219"/>
    </source>
</evidence>
<keyword evidence="4" id="KW-1185">Reference proteome</keyword>
<accession>A0A936YR32</accession>
<protein>
    <submittedName>
        <fullName evidence="3">DUF4424 domain-containing protein</fullName>
    </submittedName>
</protein>
<dbReference type="AlphaFoldDB" id="A0A936YR32"/>
<dbReference type="Pfam" id="PF14415">
    <property type="entry name" value="DUF4424"/>
    <property type="match status" value="1"/>
</dbReference>
<dbReference type="Proteomes" id="UP000633219">
    <property type="component" value="Unassembled WGS sequence"/>
</dbReference>